<reference evidence="1" key="1">
    <citation type="journal article" date="2012" name="PLoS ONE">
        <title>Gene sets for utilization of primary and secondary nutrition supplies in the distal gut of endangered iberian lynx.</title>
        <authorList>
            <person name="Alcaide M."/>
            <person name="Messina E."/>
            <person name="Richter M."/>
            <person name="Bargiela R."/>
            <person name="Peplies J."/>
            <person name="Huws S.A."/>
            <person name="Newbold C.J."/>
            <person name="Golyshin P.N."/>
            <person name="Simon M.A."/>
            <person name="Lopez G."/>
            <person name="Yakimov M.M."/>
            <person name="Ferrer M."/>
        </authorList>
    </citation>
    <scope>NUCLEOTIDE SEQUENCE</scope>
</reference>
<dbReference type="AlphaFoldDB" id="J9G106"/>
<gene>
    <name evidence="1" type="ORF">EVA_18635</name>
</gene>
<comment type="caution">
    <text evidence="1">The sequence shown here is derived from an EMBL/GenBank/DDBJ whole genome shotgun (WGS) entry which is preliminary data.</text>
</comment>
<evidence type="ECO:0000313" key="1">
    <source>
        <dbReference type="EMBL" id="EJW93259.1"/>
    </source>
</evidence>
<dbReference type="EMBL" id="AMCI01007079">
    <property type="protein sequence ID" value="EJW93259.1"/>
    <property type="molecule type" value="Genomic_DNA"/>
</dbReference>
<organism evidence="1">
    <name type="scientific">gut metagenome</name>
    <dbReference type="NCBI Taxonomy" id="749906"/>
    <lineage>
        <taxon>unclassified sequences</taxon>
        <taxon>metagenomes</taxon>
        <taxon>organismal metagenomes</taxon>
    </lineage>
</organism>
<proteinExistence type="predicted"/>
<accession>J9G106</accession>
<sequence length="42" mass="4829">MTLLPWWATSWRCLPEVCCCVKGTGRWINAMAASLYARLGRR</sequence>
<name>J9G106_9ZZZZ</name>
<protein>
    <submittedName>
        <fullName evidence="1">Uncharacterized protein</fullName>
    </submittedName>
</protein>